<organism evidence="2 3">
    <name type="scientific">Trichonephila clavata</name>
    <name type="common">Joro spider</name>
    <name type="synonym">Nephila clavata</name>
    <dbReference type="NCBI Taxonomy" id="2740835"/>
    <lineage>
        <taxon>Eukaryota</taxon>
        <taxon>Metazoa</taxon>
        <taxon>Ecdysozoa</taxon>
        <taxon>Arthropoda</taxon>
        <taxon>Chelicerata</taxon>
        <taxon>Arachnida</taxon>
        <taxon>Araneae</taxon>
        <taxon>Araneomorphae</taxon>
        <taxon>Entelegynae</taxon>
        <taxon>Araneoidea</taxon>
        <taxon>Nephilidae</taxon>
        <taxon>Trichonephila</taxon>
    </lineage>
</organism>
<feature type="chain" id="PRO_5036479716" evidence="1">
    <location>
        <begin position="22"/>
        <end position="103"/>
    </location>
</feature>
<dbReference type="AlphaFoldDB" id="A0A8X6GN28"/>
<dbReference type="Proteomes" id="UP000887116">
    <property type="component" value="Unassembled WGS sequence"/>
</dbReference>
<keyword evidence="1" id="KW-0732">Signal</keyword>
<sequence length="103" mass="12158">MNTVYSVFAFFHLCLLKSALQLNHALVKDTRRKHVMKNRNQEDAKPFFLVIIMIRSQGHARNLFMEVVEAMEIDMKLKKNAWIIAKAHKKEQGIFMPQDLEWS</sequence>
<accession>A0A8X6GN28</accession>
<evidence type="ECO:0000313" key="2">
    <source>
        <dbReference type="EMBL" id="GFQ70359.1"/>
    </source>
</evidence>
<evidence type="ECO:0000313" key="3">
    <source>
        <dbReference type="Proteomes" id="UP000887116"/>
    </source>
</evidence>
<evidence type="ECO:0000256" key="1">
    <source>
        <dbReference type="SAM" id="SignalP"/>
    </source>
</evidence>
<protein>
    <submittedName>
        <fullName evidence="2">Uncharacterized protein</fullName>
    </submittedName>
</protein>
<comment type="caution">
    <text evidence="2">The sequence shown here is derived from an EMBL/GenBank/DDBJ whole genome shotgun (WGS) entry which is preliminary data.</text>
</comment>
<name>A0A8X6GN28_TRICU</name>
<feature type="signal peptide" evidence="1">
    <location>
        <begin position="1"/>
        <end position="21"/>
    </location>
</feature>
<reference evidence="2" key="1">
    <citation type="submission" date="2020-07" db="EMBL/GenBank/DDBJ databases">
        <title>Multicomponent nature underlies the extraordinary mechanical properties of spider dragline silk.</title>
        <authorList>
            <person name="Kono N."/>
            <person name="Nakamura H."/>
            <person name="Mori M."/>
            <person name="Yoshida Y."/>
            <person name="Ohtoshi R."/>
            <person name="Malay A.D."/>
            <person name="Moran D.A.P."/>
            <person name="Tomita M."/>
            <person name="Numata K."/>
            <person name="Arakawa K."/>
        </authorList>
    </citation>
    <scope>NUCLEOTIDE SEQUENCE</scope>
</reference>
<dbReference type="EMBL" id="BMAO01020856">
    <property type="protein sequence ID" value="GFQ70359.1"/>
    <property type="molecule type" value="Genomic_DNA"/>
</dbReference>
<dbReference type="OrthoDB" id="10417053at2759"/>
<gene>
    <name evidence="2" type="ORF">TNCT_135251</name>
</gene>
<proteinExistence type="predicted"/>
<keyword evidence="3" id="KW-1185">Reference proteome</keyword>